<evidence type="ECO:0000256" key="1">
    <source>
        <dbReference type="ARBA" id="ARBA00007992"/>
    </source>
</evidence>
<evidence type="ECO:0000313" key="8">
    <source>
        <dbReference type="Proteomes" id="UP001610563"/>
    </source>
</evidence>
<dbReference type="PRINTS" id="PR00420">
    <property type="entry name" value="RNGMNOXGNASE"/>
</dbReference>
<accession>A0ABR4FWM1</accession>
<dbReference type="Pfam" id="PF01494">
    <property type="entry name" value="FAD_binding_3"/>
    <property type="match status" value="2"/>
</dbReference>
<evidence type="ECO:0000256" key="5">
    <source>
        <dbReference type="SAM" id="Phobius"/>
    </source>
</evidence>
<keyword evidence="5" id="KW-1133">Transmembrane helix</keyword>
<dbReference type="InterPro" id="IPR002938">
    <property type="entry name" value="FAD-bd"/>
</dbReference>
<evidence type="ECO:0000256" key="2">
    <source>
        <dbReference type="ARBA" id="ARBA00022630"/>
    </source>
</evidence>
<keyword evidence="2" id="KW-0285">Flavoprotein</keyword>
<evidence type="ECO:0000313" key="7">
    <source>
        <dbReference type="EMBL" id="KAL2787674.1"/>
    </source>
</evidence>
<evidence type="ECO:0000256" key="3">
    <source>
        <dbReference type="ARBA" id="ARBA00022827"/>
    </source>
</evidence>
<dbReference type="InterPro" id="IPR036188">
    <property type="entry name" value="FAD/NAD-bd_sf"/>
</dbReference>
<organism evidence="7 8">
    <name type="scientific">Aspergillus keveii</name>
    <dbReference type="NCBI Taxonomy" id="714993"/>
    <lineage>
        <taxon>Eukaryota</taxon>
        <taxon>Fungi</taxon>
        <taxon>Dikarya</taxon>
        <taxon>Ascomycota</taxon>
        <taxon>Pezizomycotina</taxon>
        <taxon>Eurotiomycetes</taxon>
        <taxon>Eurotiomycetidae</taxon>
        <taxon>Eurotiales</taxon>
        <taxon>Aspergillaceae</taxon>
        <taxon>Aspergillus</taxon>
        <taxon>Aspergillus subgen. Nidulantes</taxon>
    </lineage>
</organism>
<dbReference type="Proteomes" id="UP001610563">
    <property type="component" value="Unassembled WGS sequence"/>
</dbReference>
<dbReference type="PANTHER" id="PTHR47356:SF2">
    <property type="entry name" value="FAD-BINDING DOMAIN-CONTAINING PROTEIN-RELATED"/>
    <property type="match status" value="1"/>
</dbReference>
<feature type="transmembrane region" description="Helical" evidence="5">
    <location>
        <begin position="454"/>
        <end position="476"/>
    </location>
</feature>
<dbReference type="InterPro" id="IPR050562">
    <property type="entry name" value="FAD_mOase_fung"/>
</dbReference>
<keyword evidence="3" id="KW-0274">FAD</keyword>
<keyword evidence="5" id="KW-0812">Transmembrane</keyword>
<feature type="domain" description="FAD-binding" evidence="6">
    <location>
        <begin position="290"/>
        <end position="352"/>
    </location>
</feature>
<gene>
    <name evidence="7" type="ORF">BJX66DRAFT_340985</name>
</gene>
<dbReference type="SUPFAM" id="SSF51905">
    <property type="entry name" value="FAD/NAD(P)-binding domain"/>
    <property type="match status" value="1"/>
</dbReference>
<comment type="similarity">
    <text evidence="1">Belongs to the paxM FAD-dependent monooxygenase family.</text>
</comment>
<comment type="caution">
    <text evidence="7">The sequence shown here is derived from an EMBL/GenBank/DDBJ whole genome shotgun (WGS) entry which is preliminary data.</text>
</comment>
<protein>
    <recommendedName>
        <fullName evidence="6">FAD-binding domain-containing protein</fullName>
    </recommendedName>
</protein>
<dbReference type="PANTHER" id="PTHR47356">
    <property type="entry name" value="FAD-DEPENDENT MONOOXYGENASE ASQG-RELATED"/>
    <property type="match status" value="1"/>
</dbReference>
<sequence>MSTGSNPNSPFTVIIVGGSIAGLTLSHCLNAAGINNIVLEKHVEIAAQVGASIGVLPNGGRILDQLGIFHRIEKLIEPLTSAHIAYPDGFTLRSEYPVTVGERFGRPMSFLTRQELIQVLHDSFEDTSHIHVNKSVSRVQQGKDSVRVTTEDGTSYEGDLVVGADGVHSKVRAEMWSFHNSPELARVALREHKALTVEYSCIYGISSCIPGLEIGEQVAVFADGYTIMTYQGLGGRVYWFVIEKLDRKYTYPHIPRFSDPDAVRNCERLGSVWLRNSVHFRDVWRHRETFAMTALEEAVLRPWSDGRIVCIGDSIHKMTPNLGQGANLAIEDTAELANALHAMLTSQARRTRNPSAQTKVSKPSTPSVTSALASFETKHLSRATHIVNMSALMSRLHARQGLFYTILGRYIPPLFPSLPAELISAVVYGAPVLEFLPVPPREATGWVLLDRLRVIVLVVLGVIACLVSGLAVLRFVR</sequence>
<feature type="domain" description="FAD-binding" evidence="6">
    <location>
        <begin position="12"/>
        <end position="174"/>
    </location>
</feature>
<keyword evidence="4" id="KW-0560">Oxidoreductase</keyword>
<keyword evidence="5" id="KW-0472">Membrane</keyword>
<dbReference type="Gene3D" id="3.50.50.60">
    <property type="entry name" value="FAD/NAD(P)-binding domain"/>
    <property type="match status" value="1"/>
</dbReference>
<proteinExistence type="inferred from homology"/>
<keyword evidence="8" id="KW-1185">Reference proteome</keyword>
<dbReference type="EMBL" id="JBFTWV010000092">
    <property type="protein sequence ID" value="KAL2787674.1"/>
    <property type="molecule type" value="Genomic_DNA"/>
</dbReference>
<name>A0ABR4FWM1_9EURO</name>
<evidence type="ECO:0000256" key="4">
    <source>
        <dbReference type="ARBA" id="ARBA00023002"/>
    </source>
</evidence>
<reference evidence="7 8" key="1">
    <citation type="submission" date="2024-07" db="EMBL/GenBank/DDBJ databases">
        <title>Section-level genome sequencing and comparative genomics of Aspergillus sections Usti and Cavernicolus.</title>
        <authorList>
            <consortium name="Lawrence Berkeley National Laboratory"/>
            <person name="Nybo J.L."/>
            <person name="Vesth T.C."/>
            <person name="Theobald S."/>
            <person name="Frisvad J.C."/>
            <person name="Larsen T.O."/>
            <person name="Kjaerboelling I."/>
            <person name="Rothschild-Mancinelli K."/>
            <person name="Lyhne E.K."/>
            <person name="Kogle M.E."/>
            <person name="Barry K."/>
            <person name="Clum A."/>
            <person name="Na H."/>
            <person name="Ledsgaard L."/>
            <person name="Lin J."/>
            <person name="Lipzen A."/>
            <person name="Kuo A."/>
            <person name="Riley R."/>
            <person name="Mondo S."/>
            <person name="Labutti K."/>
            <person name="Haridas S."/>
            <person name="Pangalinan J."/>
            <person name="Salamov A.A."/>
            <person name="Simmons B.A."/>
            <person name="Magnuson J.K."/>
            <person name="Chen J."/>
            <person name="Drula E."/>
            <person name="Henrissat B."/>
            <person name="Wiebenga A."/>
            <person name="Lubbers R.J."/>
            <person name="Gomes A.C."/>
            <person name="Makela M.R."/>
            <person name="Stajich J."/>
            <person name="Grigoriev I.V."/>
            <person name="Mortensen U.H."/>
            <person name="De Vries R.P."/>
            <person name="Baker S.E."/>
            <person name="Andersen M.R."/>
        </authorList>
    </citation>
    <scope>NUCLEOTIDE SEQUENCE [LARGE SCALE GENOMIC DNA]</scope>
    <source>
        <strain evidence="7 8">CBS 209.92</strain>
    </source>
</reference>
<evidence type="ECO:0000259" key="6">
    <source>
        <dbReference type="Pfam" id="PF01494"/>
    </source>
</evidence>